<evidence type="ECO:0000313" key="2">
    <source>
        <dbReference type="Proteomes" id="UP001419268"/>
    </source>
</evidence>
<dbReference type="Proteomes" id="UP001419268">
    <property type="component" value="Unassembled WGS sequence"/>
</dbReference>
<reference evidence="1 2" key="1">
    <citation type="submission" date="2024-01" db="EMBL/GenBank/DDBJ databases">
        <title>Genome assemblies of Stephania.</title>
        <authorList>
            <person name="Yang L."/>
        </authorList>
    </citation>
    <scope>NUCLEOTIDE SEQUENCE [LARGE SCALE GENOMIC DNA]</scope>
    <source>
        <strain evidence="1">JXDWG</strain>
        <tissue evidence="1">Leaf</tissue>
    </source>
</reference>
<protein>
    <submittedName>
        <fullName evidence="1">Uncharacterized protein</fullName>
    </submittedName>
</protein>
<gene>
    <name evidence="1" type="ORF">Scep_007102</name>
</gene>
<dbReference type="AlphaFoldDB" id="A0AAP0PNI6"/>
<dbReference type="EMBL" id="JBBNAG010000003">
    <property type="protein sequence ID" value="KAK9148345.1"/>
    <property type="molecule type" value="Genomic_DNA"/>
</dbReference>
<dbReference type="PANTHER" id="PTHR46863">
    <property type="entry name" value="OS09G0572100 PROTEIN"/>
    <property type="match status" value="1"/>
</dbReference>
<evidence type="ECO:0000313" key="1">
    <source>
        <dbReference type="EMBL" id="KAK9148345.1"/>
    </source>
</evidence>
<keyword evidence="2" id="KW-1185">Reference proteome</keyword>
<name>A0AAP0PNI6_9MAGN</name>
<organism evidence="1 2">
    <name type="scientific">Stephania cephalantha</name>
    <dbReference type="NCBI Taxonomy" id="152367"/>
    <lineage>
        <taxon>Eukaryota</taxon>
        <taxon>Viridiplantae</taxon>
        <taxon>Streptophyta</taxon>
        <taxon>Embryophyta</taxon>
        <taxon>Tracheophyta</taxon>
        <taxon>Spermatophyta</taxon>
        <taxon>Magnoliopsida</taxon>
        <taxon>Ranunculales</taxon>
        <taxon>Menispermaceae</taxon>
        <taxon>Menispermoideae</taxon>
        <taxon>Cissampelideae</taxon>
        <taxon>Stephania</taxon>
    </lineage>
</organism>
<sequence>MASEPDLSTWTKLIHSSTKLFEQVAPSMQPSLASLRNSHFENPNINDFSHIRKATNNFLTKRFSSSSASQLWRCTIQGKKVVVIERKFRYSIETLELRRILLEICKCHHSTLIKPRRKLAIRSFSILNVIQMLSENIGNSNIKRNH</sequence>
<accession>A0AAP0PNI6</accession>
<dbReference type="PANTHER" id="PTHR46863:SF2">
    <property type="entry name" value="LYSM DOMAIN RECEPTOR-LIKE KINASE 3"/>
    <property type="match status" value="1"/>
</dbReference>
<proteinExistence type="predicted"/>
<comment type="caution">
    <text evidence="1">The sequence shown here is derived from an EMBL/GenBank/DDBJ whole genome shotgun (WGS) entry which is preliminary data.</text>
</comment>